<comment type="caution">
    <text evidence="1">The sequence shown here is derived from an EMBL/GenBank/DDBJ whole genome shotgun (WGS) entry which is preliminary data.</text>
</comment>
<dbReference type="SUPFAM" id="SSF53756">
    <property type="entry name" value="UDP-Glycosyltransferase/glycogen phosphorylase"/>
    <property type="match status" value="1"/>
</dbReference>
<dbReference type="Pfam" id="PF13692">
    <property type="entry name" value="Glyco_trans_1_4"/>
    <property type="match status" value="1"/>
</dbReference>
<organism evidence="1">
    <name type="scientific">marine sediment metagenome</name>
    <dbReference type="NCBI Taxonomy" id="412755"/>
    <lineage>
        <taxon>unclassified sequences</taxon>
        <taxon>metagenomes</taxon>
        <taxon>ecological metagenomes</taxon>
    </lineage>
</organism>
<evidence type="ECO:0008006" key="2">
    <source>
        <dbReference type="Google" id="ProtNLM"/>
    </source>
</evidence>
<gene>
    <name evidence="1" type="ORF">S01H1_04607</name>
</gene>
<protein>
    <recommendedName>
        <fullName evidence="2">Glycosyl transferase family 1 domain-containing protein</fullName>
    </recommendedName>
</protein>
<dbReference type="AlphaFoldDB" id="X0TA83"/>
<dbReference type="EMBL" id="BARS01002424">
    <property type="protein sequence ID" value="GAF85097.1"/>
    <property type="molecule type" value="Genomic_DNA"/>
</dbReference>
<sequence>EFMKNYCFKYQPKLKNVKEIRVVKHGVDVDKFNYNLKRGYGKRLGWVGNLKPVKDPMRILRLMPQIPDWQLRFLAVPSVYPKLTHQTEKMVGNQRNIIWIRKKVPHLKMPAYYQKLDVFANTSLIESQCVSVLEAMSCGIYSLIRKWPHPECHAEEIYPRDLLFDTMVECKRKIWSWVKLSFNEKKAVSRRMRLFVVKRHNVKDNVRRMRKMIEGVVK</sequence>
<dbReference type="Gene3D" id="3.40.50.2000">
    <property type="entry name" value="Glycogen Phosphorylase B"/>
    <property type="match status" value="1"/>
</dbReference>
<feature type="non-terminal residue" evidence="1">
    <location>
        <position position="1"/>
    </location>
</feature>
<reference evidence="1" key="1">
    <citation type="journal article" date="2014" name="Front. Microbiol.">
        <title>High frequency of phylogenetically diverse reductive dehalogenase-homologous genes in deep subseafloor sedimentary metagenomes.</title>
        <authorList>
            <person name="Kawai M."/>
            <person name="Futagami T."/>
            <person name="Toyoda A."/>
            <person name="Takaki Y."/>
            <person name="Nishi S."/>
            <person name="Hori S."/>
            <person name="Arai W."/>
            <person name="Tsubouchi T."/>
            <person name="Morono Y."/>
            <person name="Uchiyama I."/>
            <person name="Ito T."/>
            <person name="Fujiyama A."/>
            <person name="Inagaki F."/>
            <person name="Takami H."/>
        </authorList>
    </citation>
    <scope>NUCLEOTIDE SEQUENCE</scope>
    <source>
        <strain evidence="1">Expedition CK06-06</strain>
    </source>
</reference>
<name>X0TA83_9ZZZZ</name>
<accession>X0TA83</accession>
<evidence type="ECO:0000313" key="1">
    <source>
        <dbReference type="EMBL" id="GAF85097.1"/>
    </source>
</evidence>
<proteinExistence type="predicted"/>